<dbReference type="Gene3D" id="1.10.357.40">
    <property type="entry name" value="YbiA-like"/>
    <property type="match status" value="1"/>
</dbReference>
<feature type="domain" description="NADAR" evidence="3">
    <location>
        <begin position="12"/>
        <end position="143"/>
    </location>
</feature>
<dbReference type="InterPro" id="IPR037238">
    <property type="entry name" value="YbiA-like_sf"/>
</dbReference>
<sequence length="162" mass="18596">MNMRAIVEFQGEYRWLSNFWPSPVEYCGVVYPTVEHAYQAAKTLLPGERRRIREAETPGKAKRLGAALTVRPDWENIRLSVMLNLLRQKFSDPELGRRLLETGDALLVEGNRWGDQCWGFDFGTGLGENHLGKILMKVRDELRSNRGWSRSRGDFVVMHGSC</sequence>
<gene>
    <name evidence="4" type="ORF">ENV38_04715</name>
</gene>
<dbReference type="EMBL" id="DTGD01000173">
    <property type="protein sequence ID" value="HGB36188.1"/>
    <property type="molecule type" value="Genomic_DNA"/>
</dbReference>
<reference evidence="4" key="1">
    <citation type="journal article" date="2020" name="mSystems">
        <title>Genome- and Community-Level Interaction Insights into Carbon Utilization and Element Cycling Functions of Hydrothermarchaeota in Hydrothermal Sediment.</title>
        <authorList>
            <person name="Zhou Z."/>
            <person name="Liu Y."/>
            <person name="Xu W."/>
            <person name="Pan J."/>
            <person name="Luo Z.H."/>
            <person name="Li M."/>
        </authorList>
    </citation>
    <scope>NUCLEOTIDE SEQUENCE [LARGE SCALE GENOMIC DNA]</scope>
    <source>
        <strain evidence="4">SpSt-754</strain>
    </source>
</reference>
<evidence type="ECO:0000256" key="1">
    <source>
        <dbReference type="ARBA" id="ARBA00000022"/>
    </source>
</evidence>
<comment type="caution">
    <text evidence="4">The sequence shown here is derived from an EMBL/GenBank/DDBJ whole genome shotgun (WGS) entry which is preliminary data.</text>
</comment>
<evidence type="ECO:0000259" key="3">
    <source>
        <dbReference type="Pfam" id="PF08719"/>
    </source>
</evidence>
<evidence type="ECO:0000256" key="2">
    <source>
        <dbReference type="ARBA" id="ARBA00000751"/>
    </source>
</evidence>
<evidence type="ECO:0000313" key="4">
    <source>
        <dbReference type="EMBL" id="HGB36188.1"/>
    </source>
</evidence>
<name>A0A7V3KNW5_UNCW3</name>
<dbReference type="AlphaFoldDB" id="A0A7V3KNW5"/>
<protein>
    <submittedName>
        <fullName evidence="4">NADAR family protein</fullName>
    </submittedName>
</protein>
<dbReference type="SUPFAM" id="SSF143990">
    <property type="entry name" value="YbiA-like"/>
    <property type="match status" value="1"/>
</dbReference>
<comment type="catalytic activity">
    <reaction evidence="1">
        <text>5-amino-6-(5-phospho-D-ribosylamino)uracil + H2O = 5,6-diaminouracil + D-ribose 5-phosphate</text>
        <dbReference type="Rhea" id="RHEA:55020"/>
        <dbReference type="ChEBI" id="CHEBI:15377"/>
        <dbReference type="ChEBI" id="CHEBI:46252"/>
        <dbReference type="ChEBI" id="CHEBI:58453"/>
        <dbReference type="ChEBI" id="CHEBI:78346"/>
    </reaction>
</comment>
<dbReference type="InterPro" id="IPR012816">
    <property type="entry name" value="NADAR"/>
</dbReference>
<dbReference type="NCBIfam" id="TIGR02464">
    <property type="entry name" value="ribofla_fusion"/>
    <property type="match status" value="1"/>
</dbReference>
<accession>A0A7V3KNW5</accession>
<dbReference type="Pfam" id="PF08719">
    <property type="entry name" value="NADAR"/>
    <property type="match status" value="1"/>
</dbReference>
<proteinExistence type="predicted"/>
<dbReference type="CDD" id="cd15457">
    <property type="entry name" value="NADAR"/>
    <property type="match status" value="1"/>
</dbReference>
<comment type="catalytic activity">
    <reaction evidence="2">
        <text>2,5-diamino-6-hydroxy-4-(5-phosphoribosylamino)-pyrimidine + H2O = 2,5,6-triamino-4-hydroxypyrimidine + D-ribose 5-phosphate</text>
        <dbReference type="Rhea" id="RHEA:23436"/>
        <dbReference type="ChEBI" id="CHEBI:15377"/>
        <dbReference type="ChEBI" id="CHEBI:58614"/>
        <dbReference type="ChEBI" id="CHEBI:78346"/>
        <dbReference type="ChEBI" id="CHEBI:137796"/>
    </reaction>
</comment>
<organism evidence="4">
    <name type="scientific">candidate division WOR-3 bacterium</name>
    <dbReference type="NCBI Taxonomy" id="2052148"/>
    <lineage>
        <taxon>Bacteria</taxon>
        <taxon>Bacteria division WOR-3</taxon>
    </lineage>
</organism>